<organism evidence="2 3">
    <name type="scientific">Aspergillus niger</name>
    <dbReference type="NCBI Taxonomy" id="5061"/>
    <lineage>
        <taxon>Eukaryota</taxon>
        <taxon>Fungi</taxon>
        <taxon>Dikarya</taxon>
        <taxon>Ascomycota</taxon>
        <taxon>Pezizomycotina</taxon>
        <taxon>Eurotiomycetes</taxon>
        <taxon>Eurotiomycetidae</taxon>
        <taxon>Eurotiales</taxon>
        <taxon>Aspergillaceae</taxon>
        <taxon>Aspergillus</taxon>
        <taxon>Aspergillus subgen. Circumdati</taxon>
    </lineage>
</organism>
<feature type="compositionally biased region" description="Basic and acidic residues" evidence="1">
    <location>
        <begin position="88"/>
        <end position="99"/>
    </location>
</feature>
<name>A0A505I383_ASPNG</name>
<sequence length="332" mass="36859">MANSLARSIPEGHGPGDVRRHSRARGLLRSAKRILSLFLPRKIFDHQQRPEDKVRMNNRETGREPVAVGSQARQPTNGGKFTLNRRQQPHESNGDHDGLVHCPETDDQSNPRDFPTYNKPDSYRIVISNRRTDGRNPVPASSRGISAAVSPRPSTLVSTGMSTDQTTPSDPQTEFRLPGDDEDIGATSLDLMSQVNLSPVSTNSEYSEPVFIIGSDPANVVPTLMALDTQAGANLMDVDLQRELKLKIENCDQELVPLQTKTGKDIIKPIGIAKDVAWHFAQREKTFISDFLVVDMKNYNTILGKTDIKRLKILKSGPGLERRTTIRSFPFA</sequence>
<evidence type="ECO:0000256" key="1">
    <source>
        <dbReference type="SAM" id="MobiDB-lite"/>
    </source>
</evidence>
<feature type="compositionally biased region" description="Polar residues" evidence="1">
    <location>
        <begin position="152"/>
        <end position="172"/>
    </location>
</feature>
<feature type="compositionally biased region" description="Basic and acidic residues" evidence="1">
    <location>
        <begin position="48"/>
        <end position="63"/>
    </location>
</feature>
<reference evidence="3" key="1">
    <citation type="submission" date="2018-10" db="EMBL/GenBank/DDBJ databases">
        <title>FDA dAtabase for Regulatory Grade micrObial Sequences (FDA-ARGOS): Supporting development and validation of Infectious Disease Dx tests.</title>
        <authorList>
            <person name="Kerrigan L."/>
            <person name="Tallon L."/>
            <person name="Sadzewicz L."/>
            <person name="Sengamalay N."/>
            <person name="Ott S."/>
            <person name="Godinez A."/>
            <person name="Nagaraj S."/>
            <person name="Vavikolanu K."/>
            <person name="Nadendla S."/>
            <person name="George J."/>
            <person name="Sichtig H."/>
        </authorList>
    </citation>
    <scope>NUCLEOTIDE SEQUENCE [LARGE SCALE GENOMIC DNA]</scope>
    <source>
        <strain evidence="3">FDAARGOS_311</strain>
    </source>
</reference>
<comment type="caution">
    <text evidence="2">The sequence shown here is derived from an EMBL/GenBank/DDBJ whole genome shotgun (WGS) entry which is preliminary data.</text>
</comment>
<protein>
    <submittedName>
        <fullName evidence="2">Short chain dehydrogenase family protein</fullName>
    </submittedName>
</protein>
<accession>A0A505I383</accession>
<gene>
    <name evidence="2" type="ORF">CAN33_0021415</name>
</gene>
<feature type="region of interest" description="Disordered" evidence="1">
    <location>
        <begin position="1"/>
        <end position="24"/>
    </location>
</feature>
<dbReference type="CDD" id="cd00303">
    <property type="entry name" value="retropepsin_like"/>
    <property type="match status" value="1"/>
</dbReference>
<dbReference type="VEuPathDB" id="FungiDB:M747DRAFT_234136"/>
<feature type="region of interest" description="Disordered" evidence="1">
    <location>
        <begin position="48"/>
        <end position="178"/>
    </location>
</feature>
<dbReference type="VEuPathDB" id="FungiDB:An12g09980"/>
<dbReference type="Proteomes" id="UP000197666">
    <property type="component" value="Unassembled WGS sequence"/>
</dbReference>
<evidence type="ECO:0000313" key="3">
    <source>
        <dbReference type="Proteomes" id="UP000197666"/>
    </source>
</evidence>
<dbReference type="EMBL" id="NKJJ02000010">
    <property type="protein sequence ID" value="TPR06438.1"/>
    <property type="molecule type" value="Genomic_DNA"/>
</dbReference>
<dbReference type="VEuPathDB" id="FungiDB:ATCC64974_33940"/>
<evidence type="ECO:0000313" key="2">
    <source>
        <dbReference type="EMBL" id="TPR06438.1"/>
    </source>
</evidence>
<proteinExistence type="predicted"/>
<dbReference type="AlphaFoldDB" id="A0A505I383"/>
<dbReference type="VEuPathDB" id="FungiDB:ASPNIDRAFT2_1157325"/>